<dbReference type="EMBL" id="JAATVY010000015">
    <property type="protein sequence ID" value="NJC72013.1"/>
    <property type="molecule type" value="Genomic_DNA"/>
</dbReference>
<keyword evidence="3" id="KW-1185">Reference proteome</keyword>
<reference evidence="2 3" key="1">
    <citation type="submission" date="2020-03" db="EMBL/GenBank/DDBJ databases">
        <title>WGS of the type strain of Planosporangium spp.</title>
        <authorList>
            <person name="Thawai C."/>
        </authorList>
    </citation>
    <scope>NUCLEOTIDE SEQUENCE [LARGE SCALE GENOMIC DNA]</scope>
    <source>
        <strain evidence="2 3">TBRC 5610</strain>
    </source>
</reference>
<protein>
    <submittedName>
        <fullName evidence="2">Uncharacterized protein</fullName>
    </submittedName>
</protein>
<evidence type="ECO:0000313" key="2">
    <source>
        <dbReference type="EMBL" id="NJC72013.1"/>
    </source>
</evidence>
<name>A0ABX0Y110_9ACTN</name>
<feature type="signal peptide" evidence="1">
    <location>
        <begin position="1"/>
        <end position="22"/>
    </location>
</feature>
<gene>
    <name evidence="2" type="ORF">HC031_20165</name>
</gene>
<keyword evidence="1" id="KW-0732">Signal</keyword>
<dbReference type="RefSeq" id="WP_167926921.1">
    <property type="nucleotide sequence ID" value="NZ_JAATVY010000015.1"/>
</dbReference>
<organism evidence="2 3">
    <name type="scientific">Planosporangium thailandense</name>
    <dbReference type="NCBI Taxonomy" id="765197"/>
    <lineage>
        <taxon>Bacteria</taxon>
        <taxon>Bacillati</taxon>
        <taxon>Actinomycetota</taxon>
        <taxon>Actinomycetes</taxon>
        <taxon>Micromonosporales</taxon>
        <taxon>Micromonosporaceae</taxon>
        <taxon>Planosporangium</taxon>
    </lineage>
</organism>
<comment type="caution">
    <text evidence="2">The sequence shown here is derived from an EMBL/GenBank/DDBJ whole genome shotgun (WGS) entry which is preliminary data.</text>
</comment>
<evidence type="ECO:0000313" key="3">
    <source>
        <dbReference type="Proteomes" id="UP000722989"/>
    </source>
</evidence>
<feature type="chain" id="PRO_5045460866" evidence="1">
    <location>
        <begin position="23"/>
        <end position="74"/>
    </location>
</feature>
<accession>A0ABX0Y110</accession>
<sequence length="74" mass="7253">MQIKRSVIGLALAAAAAGGLVAGTTATSPNIYYDLSPATNNGPVVTTPDTATATATATAGNSPATATPPIYYDL</sequence>
<dbReference type="Proteomes" id="UP000722989">
    <property type="component" value="Unassembled WGS sequence"/>
</dbReference>
<evidence type="ECO:0000256" key="1">
    <source>
        <dbReference type="SAM" id="SignalP"/>
    </source>
</evidence>
<proteinExistence type="predicted"/>